<evidence type="ECO:0000313" key="2">
    <source>
        <dbReference type="EMBL" id="KAJ9595867.1"/>
    </source>
</evidence>
<sequence>TSGDKVMQDIYKQHISNHESSLPHSSLEGLRNVCARYKYAWMISPINVFTYLKELDCDLEPVFGAYIPGSASMAIQKKSPYVAILRHTLHKMHNSGILQILHRENFLQIIPESGSEIQSVNLNQVTPILVLLALGIIISALLLLTERLMSKYTR</sequence>
<feature type="transmembrane region" description="Helical" evidence="1">
    <location>
        <begin position="125"/>
        <end position="144"/>
    </location>
</feature>
<protein>
    <submittedName>
        <fullName evidence="2">Uncharacterized protein</fullName>
    </submittedName>
</protein>
<dbReference type="SUPFAM" id="SSF53850">
    <property type="entry name" value="Periplasmic binding protein-like II"/>
    <property type="match status" value="1"/>
</dbReference>
<proteinExistence type="predicted"/>
<feature type="non-terminal residue" evidence="2">
    <location>
        <position position="1"/>
    </location>
</feature>
<organism evidence="2 3">
    <name type="scientific">Diploptera punctata</name>
    <name type="common">Pacific beetle cockroach</name>
    <dbReference type="NCBI Taxonomy" id="6984"/>
    <lineage>
        <taxon>Eukaryota</taxon>
        <taxon>Metazoa</taxon>
        <taxon>Ecdysozoa</taxon>
        <taxon>Arthropoda</taxon>
        <taxon>Hexapoda</taxon>
        <taxon>Insecta</taxon>
        <taxon>Pterygota</taxon>
        <taxon>Neoptera</taxon>
        <taxon>Polyneoptera</taxon>
        <taxon>Dictyoptera</taxon>
        <taxon>Blattodea</taxon>
        <taxon>Blaberoidea</taxon>
        <taxon>Blaberidae</taxon>
        <taxon>Diplopterinae</taxon>
        <taxon>Diploptera</taxon>
    </lineage>
</organism>
<dbReference type="Gene3D" id="3.40.190.10">
    <property type="entry name" value="Periplasmic binding protein-like II"/>
    <property type="match status" value="2"/>
</dbReference>
<name>A0AAD8ABB1_DIPPU</name>
<dbReference type="EMBL" id="JASPKZ010002307">
    <property type="protein sequence ID" value="KAJ9595867.1"/>
    <property type="molecule type" value="Genomic_DNA"/>
</dbReference>
<gene>
    <name evidence="2" type="ORF">L9F63_012948</name>
</gene>
<evidence type="ECO:0000313" key="3">
    <source>
        <dbReference type="Proteomes" id="UP001233999"/>
    </source>
</evidence>
<keyword evidence="3" id="KW-1185">Reference proteome</keyword>
<dbReference type="AlphaFoldDB" id="A0AAD8ABB1"/>
<accession>A0AAD8ABB1</accession>
<evidence type="ECO:0000256" key="1">
    <source>
        <dbReference type="SAM" id="Phobius"/>
    </source>
</evidence>
<dbReference type="Proteomes" id="UP001233999">
    <property type="component" value="Unassembled WGS sequence"/>
</dbReference>
<reference evidence="2" key="1">
    <citation type="journal article" date="2023" name="IScience">
        <title>Live-bearing cockroach genome reveals convergent evolutionary mechanisms linked to viviparity in insects and beyond.</title>
        <authorList>
            <person name="Fouks B."/>
            <person name="Harrison M.C."/>
            <person name="Mikhailova A.A."/>
            <person name="Marchal E."/>
            <person name="English S."/>
            <person name="Carruthers M."/>
            <person name="Jennings E.C."/>
            <person name="Chiamaka E.L."/>
            <person name="Frigard R.A."/>
            <person name="Pippel M."/>
            <person name="Attardo G.M."/>
            <person name="Benoit J.B."/>
            <person name="Bornberg-Bauer E."/>
            <person name="Tobe S.S."/>
        </authorList>
    </citation>
    <scope>NUCLEOTIDE SEQUENCE</scope>
    <source>
        <strain evidence="2">Stay&amp;Tobe</strain>
    </source>
</reference>
<keyword evidence="1" id="KW-0472">Membrane</keyword>
<keyword evidence="1" id="KW-0812">Transmembrane</keyword>
<keyword evidence="1" id="KW-1133">Transmembrane helix</keyword>
<reference evidence="2" key="2">
    <citation type="submission" date="2023-05" db="EMBL/GenBank/DDBJ databases">
        <authorList>
            <person name="Fouks B."/>
        </authorList>
    </citation>
    <scope>NUCLEOTIDE SEQUENCE</scope>
    <source>
        <strain evidence="2">Stay&amp;Tobe</strain>
        <tissue evidence="2">Testes</tissue>
    </source>
</reference>
<comment type="caution">
    <text evidence="2">The sequence shown here is derived from an EMBL/GenBank/DDBJ whole genome shotgun (WGS) entry which is preliminary data.</text>
</comment>